<comment type="caution">
    <text evidence="3">The sequence shown here is derived from an EMBL/GenBank/DDBJ whole genome shotgun (WGS) entry which is preliminary data.</text>
</comment>
<comment type="similarity">
    <text evidence="1">Belongs to the enoyl-CoA hydratase/isomerase family.</text>
</comment>
<organism evidence="3 4">
    <name type="scientific">Rhodococcus erythropolis</name>
    <name type="common">Arthrobacter picolinophilus</name>
    <dbReference type="NCBI Taxonomy" id="1833"/>
    <lineage>
        <taxon>Bacteria</taxon>
        <taxon>Bacillati</taxon>
        <taxon>Actinomycetota</taxon>
        <taxon>Actinomycetes</taxon>
        <taxon>Mycobacteriales</taxon>
        <taxon>Nocardiaceae</taxon>
        <taxon>Rhodococcus</taxon>
        <taxon>Rhodococcus erythropolis group</taxon>
    </lineage>
</organism>
<evidence type="ECO:0000313" key="3">
    <source>
        <dbReference type="EMBL" id="KAB2585184.1"/>
    </source>
</evidence>
<dbReference type="InterPro" id="IPR039375">
    <property type="entry name" value="NodN-like"/>
</dbReference>
<dbReference type="Pfam" id="PF01575">
    <property type="entry name" value="MaoC_dehydratas"/>
    <property type="match status" value="1"/>
</dbReference>
<evidence type="ECO:0000313" key="4">
    <source>
        <dbReference type="Proteomes" id="UP000325576"/>
    </source>
</evidence>
<dbReference type="Gene3D" id="3.10.129.10">
    <property type="entry name" value="Hotdog Thioesterase"/>
    <property type="match status" value="1"/>
</dbReference>
<dbReference type="PANTHER" id="PTHR42993">
    <property type="entry name" value="MAOC-LIKE DEHYDRATASE DOMAIN-CONTAINING PROTEIN"/>
    <property type="match status" value="1"/>
</dbReference>
<dbReference type="PANTHER" id="PTHR42993:SF1">
    <property type="entry name" value="MAOC-LIKE DEHYDRATASE DOMAIN-CONTAINING PROTEIN"/>
    <property type="match status" value="1"/>
</dbReference>
<feature type="domain" description="MaoC-like" evidence="2">
    <location>
        <begin position="13"/>
        <end position="123"/>
    </location>
</feature>
<evidence type="ECO:0000259" key="2">
    <source>
        <dbReference type="Pfam" id="PF01575"/>
    </source>
</evidence>
<proteinExistence type="inferred from homology"/>
<dbReference type="SUPFAM" id="SSF54637">
    <property type="entry name" value="Thioesterase/thiol ester dehydrase-isomerase"/>
    <property type="match status" value="1"/>
</dbReference>
<dbReference type="InterPro" id="IPR002539">
    <property type="entry name" value="MaoC-like_dom"/>
</dbReference>
<dbReference type="Proteomes" id="UP000325576">
    <property type="component" value="Unassembled WGS sequence"/>
</dbReference>
<protein>
    <submittedName>
        <fullName evidence="3">Dehydratase</fullName>
    </submittedName>
</protein>
<dbReference type="InterPro" id="IPR029069">
    <property type="entry name" value="HotDog_dom_sf"/>
</dbReference>
<name>A0A0C2W835_RHOER</name>
<reference evidence="3 4" key="1">
    <citation type="journal article" date="2017" name="Poromechanics V (2013)">
        <title>Genomic Characterization of the Arsenic-Tolerant Actinobacterium, &lt;i&gt;Rhodococcus erythropolis&lt;/i&gt; S43.</title>
        <authorList>
            <person name="Retamal-Morales G."/>
            <person name="Mehnert M."/>
            <person name="Schwabe R."/>
            <person name="Tischler D."/>
            <person name="Schloemann M."/>
            <person name="Levican G.J."/>
        </authorList>
    </citation>
    <scope>NUCLEOTIDE SEQUENCE [LARGE SCALE GENOMIC DNA]</scope>
    <source>
        <strain evidence="3 4">S43</strain>
    </source>
</reference>
<gene>
    <name evidence="3" type="ORF">BS297_11760</name>
</gene>
<accession>A0A0C2W835</accession>
<evidence type="ECO:0000256" key="1">
    <source>
        <dbReference type="ARBA" id="ARBA00005254"/>
    </source>
</evidence>
<dbReference type="CDD" id="cd03450">
    <property type="entry name" value="NodN"/>
    <property type="match status" value="1"/>
</dbReference>
<sequence length="152" mass="16910">MTTTIDEVDDLHQLLGQKLEDSDWFDITQDRVDLFADATDDRQWIHVDVERANDESPYGGPIAHGYLTLSLLSAMVLQVLSVRQASMAVNYGLNKVRFPAPVPVGSKVRLSAEVQAVEAIADGVQIILRATVHCTVVQKPVCVAEPVYRFYR</sequence>
<dbReference type="AlphaFoldDB" id="A0A0C2W835"/>
<dbReference type="EMBL" id="MRBO01000357">
    <property type="protein sequence ID" value="KAB2585184.1"/>
    <property type="molecule type" value="Genomic_DNA"/>
</dbReference>